<dbReference type="PANTHER" id="PTHR47169:SF2">
    <property type="entry name" value="OS01G0541250 PROTEIN"/>
    <property type="match status" value="1"/>
</dbReference>
<evidence type="ECO:0000313" key="2">
    <source>
        <dbReference type="Proteomes" id="UP000481153"/>
    </source>
</evidence>
<dbReference type="PANTHER" id="PTHR47169">
    <property type="entry name" value="OS01G0541250 PROTEIN"/>
    <property type="match status" value="1"/>
</dbReference>
<dbReference type="GO" id="GO:0003676">
    <property type="term" value="F:nucleic acid binding"/>
    <property type="evidence" value="ECO:0007669"/>
    <property type="project" value="InterPro"/>
</dbReference>
<keyword evidence="2" id="KW-1185">Reference proteome</keyword>
<organism evidence="1 2">
    <name type="scientific">Aphanomyces euteiches</name>
    <dbReference type="NCBI Taxonomy" id="100861"/>
    <lineage>
        <taxon>Eukaryota</taxon>
        <taxon>Sar</taxon>
        <taxon>Stramenopiles</taxon>
        <taxon>Oomycota</taxon>
        <taxon>Saprolegniomycetes</taxon>
        <taxon>Saprolegniales</taxon>
        <taxon>Verrucalvaceae</taxon>
        <taxon>Aphanomyces</taxon>
    </lineage>
</organism>
<evidence type="ECO:0000313" key="1">
    <source>
        <dbReference type="EMBL" id="KAF0729774.1"/>
    </source>
</evidence>
<dbReference type="Gene3D" id="3.30.420.10">
    <property type="entry name" value="Ribonuclease H-like superfamily/Ribonuclease H"/>
    <property type="match status" value="1"/>
</dbReference>
<dbReference type="InterPro" id="IPR036397">
    <property type="entry name" value="RNaseH_sf"/>
</dbReference>
<dbReference type="AlphaFoldDB" id="A0A6G0WQV7"/>
<proteinExistence type="predicted"/>
<reference evidence="1 2" key="1">
    <citation type="submission" date="2019-07" db="EMBL/GenBank/DDBJ databases">
        <title>Genomics analysis of Aphanomyces spp. identifies a new class of oomycete effector associated with host adaptation.</title>
        <authorList>
            <person name="Gaulin E."/>
        </authorList>
    </citation>
    <scope>NUCLEOTIDE SEQUENCE [LARGE SCALE GENOMIC DNA]</scope>
    <source>
        <strain evidence="1 2">ATCC 201684</strain>
    </source>
</reference>
<gene>
    <name evidence="1" type="ORF">Ae201684_012665</name>
</gene>
<sequence>MNILDLGFFAAIQSLQHRQSSRSIDELIDNVLKAFEDYPYQLLNHTFLTLQSCLVETMKNSGGNTFKIPHMAKQKNERHGQLPQNVLCPPDVYAEALASLNLHDGDEMDRKCDKESEEQREIDELAQYLETIALNIRAKRTFLWP</sequence>
<name>A0A6G0WQV7_9STRA</name>
<accession>A0A6G0WQV7</accession>
<comment type="caution">
    <text evidence="1">The sequence shown here is derived from an EMBL/GenBank/DDBJ whole genome shotgun (WGS) entry which is preliminary data.</text>
</comment>
<dbReference type="VEuPathDB" id="FungiDB:AeMF1_002895"/>
<protein>
    <submittedName>
        <fullName evidence="1">Uncharacterized protein</fullName>
    </submittedName>
</protein>
<dbReference type="EMBL" id="VJMJ01000161">
    <property type="protein sequence ID" value="KAF0729774.1"/>
    <property type="molecule type" value="Genomic_DNA"/>
</dbReference>
<dbReference type="Proteomes" id="UP000481153">
    <property type="component" value="Unassembled WGS sequence"/>
</dbReference>